<feature type="domain" description="HAMP" evidence="16">
    <location>
        <begin position="198"/>
        <end position="251"/>
    </location>
</feature>
<accession>A0A0H3KCX5</accession>
<evidence type="ECO:0000256" key="12">
    <source>
        <dbReference type="ARBA" id="ARBA00023012"/>
    </source>
</evidence>
<dbReference type="STRING" id="395019.BMULJ_00905"/>
<dbReference type="Pfam" id="PF00672">
    <property type="entry name" value="HAMP"/>
    <property type="match status" value="1"/>
</dbReference>
<comment type="subcellular location">
    <subcellularLocation>
        <location evidence="2">Cell inner membrane</location>
        <topology evidence="2">Multi-pass membrane protein</topology>
    </subcellularLocation>
</comment>
<dbReference type="HOGENOM" id="CLU_000445_89_6_4"/>
<dbReference type="InterPro" id="IPR004358">
    <property type="entry name" value="Sig_transdc_His_kin-like_C"/>
</dbReference>
<dbReference type="KEGG" id="bmj:BMULJ_00905"/>
<dbReference type="EMBL" id="AP009385">
    <property type="protein sequence ID" value="BAG42858.1"/>
    <property type="molecule type" value="Genomic_DNA"/>
</dbReference>
<keyword evidence="12 14" id="KW-0902">Two-component regulatory system</keyword>
<dbReference type="InterPro" id="IPR048590">
    <property type="entry name" value="CusS-like_sensor"/>
</dbReference>
<evidence type="ECO:0000256" key="7">
    <source>
        <dbReference type="ARBA" id="ARBA00022692"/>
    </source>
</evidence>
<comment type="function">
    <text evidence="14">Member of a two-component regulatory system.</text>
</comment>
<dbReference type="InterPro" id="IPR003594">
    <property type="entry name" value="HATPase_dom"/>
</dbReference>
<dbReference type="InterPro" id="IPR006290">
    <property type="entry name" value="CztS_silS_copS"/>
</dbReference>
<evidence type="ECO:0000256" key="11">
    <source>
        <dbReference type="ARBA" id="ARBA00022989"/>
    </source>
</evidence>
<dbReference type="Gene3D" id="6.10.340.10">
    <property type="match status" value="1"/>
</dbReference>
<dbReference type="InterPro" id="IPR036890">
    <property type="entry name" value="HATPase_C_sf"/>
</dbReference>
<dbReference type="AlphaFoldDB" id="A0A0H3KCX5"/>
<dbReference type="NCBIfam" id="TIGR01386">
    <property type="entry name" value="cztS_silS_copS"/>
    <property type="match status" value="1"/>
</dbReference>
<evidence type="ECO:0000259" key="16">
    <source>
        <dbReference type="PROSITE" id="PS50885"/>
    </source>
</evidence>
<dbReference type="Pfam" id="PF00512">
    <property type="entry name" value="HisKA"/>
    <property type="match status" value="1"/>
</dbReference>
<keyword evidence="11 14" id="KW-1133">Transmembrane helix</keyword>
<gene>
    <name evidence="17" type="primary">cusS</name>
    <name evidence="17" type="ordered locus">BMULJ_00905</name>
</gene>
<keyword evidence="9 14" id="KW-0418">Kinase</keyword>
<evidence type="ECO:0000259" key="15">
    <source>
        <dbReference type="PROSITE" id="PS50109"/>
    </source>
</evidence>
<evidence type="ECO:0000256" key="4">
    <source>
        <dbReference type="ARBA" id="ARBA00022519"/>
    </source>
</evidence>
<evidence type="ECO:0000256" key="2">
    <source>
        <dbReference type="ARBA" id="ARBA00004429"/>
    </source>
</evidence>
<dbReference type="InterPro" id="IPR036097">
    <property type="entry name" value="HisK_dim/P_sf"/>
</dbReference>
<dbReference type="CDD" id="cd00075">
    <property type="entry name" value="HATPase"/>
    <property type="match status" value="1"/>
</dbReference>
<protein>
    <recommendedName>
        <fullName evidence="14">Sensor protein</fullName>
        <ecNumber evidence="14">2.7.13.3</ecNumber>
    </recommendedName>
</protein>
<evidence type="ECO:0000256" key="6">
    <source>
        <dbReference type="ARBA" id="ARBA00022679"/>
    </source>
</evidence>
<feature type="domain" description="Histidine kinase" evidence="15">
    <location>
        <begin position="259"/>
        <end position="473"/>
    </location>
</feature>
<evidence type="ECO:0000256" key="3">
    <source>
        <dbReference type="ARBA" id="ARBA00022475"/>
    </source>
</evidence>
<evidence type="ECO:0000313" key="17">
    <source>
        <dbReference type="EMBL" id="BAG42858.1"/>
    </source>
</evidence>
<evidence type="ECO:0000256" key="9">
    <source>
        <dbReference type="ARBA" id="ARBA00022777"/>
    </source>
</evidence>
<keyword evidence="3 14" id="KW-1003">Cell membrane</keyword>
<dbReference type="FunFam" id="1.10.287.130:FF:000001">
    <property type="entry name" value="Two-component sensor histidine kinase"/>
    <property type="match status" value="1"/>
</dbReference>
<dbReference type="InterPro" id="IPR050428">
    <property type="entry name" value="TCS_sensor_his_kinase"/>
</dbReference>
<keyword evidence="6 14" id="KW-0808">Transferase</keyword>
<keyword evidence="18" id="KW-1185">Reference proteome</keyword>
<dbReference type="GO" id="GO:0005886">
    <property type="term" value="C:plasma membrane"/>
    <property type="evidence" value="ECO:0007669"/>
    <property type="project" value="UniProtKB-SubCell"/>
</dbReference>
<evidence type="ECO:0000256" key="10">
    <source>
        <dbReference type="ARBA" id="ARBA00022840"/>
    </source>
</evidence>
<dbReference type="CDD" id="cd06225">
    <property type="entry name" value="HAMP"/>
    <property type="match status" value="1"/>
</dbReference>
<dbReference type="KEGG" id="bmu:Bmul_2336"/>
<dbReference type="GO" id="GO:0005524">
    <property type="term" value="F:ATP binding"/>
    <property type="evidence" value="ECO:0007669"/>
    <property type="project" value="UniProtKB-KW"/>
</dbReference>
<dbReference type="SMART" id="SM00387">
    <property type="entry name" value="HATPase_c"/>
    <property type="match status" value="1"/>
</dbReference>
<evidence type="ECO:0000256" key="8">
    <source>
        <dbReference type="ARBA" id="ARBA00022741"/>
    </source>
</evidence>
<dbReference type="PROSITE" id="PS50885">
    <property type="entry name" value="HAMP"/>
    <property type="match status" value="1"/>
</dbReference>
<dbReference type="Pfam" id="PF02518">
    <property type="entry name" value="HATPase_c"/>
    <property type="match status" value="1"/>
</dbReference>
<keyword evidence="7 14" id="KW-0812">Transmembrane</keyword>
<dbReference type="InterPro" id="IPR003661">
    <property type="entry name" value="HisK_dim/P_dom"/>
</dbReference>
<dbReference type="SUPFAM" id="SSF47384">
    <property type="entry name" value="Homodimeric domain of signal transducing histidine kinase"/>
    <property type="match status" value="1"/>
</dbReference>
<dbReference type="SMART" id="SM00388">
    <property type="entry name" value="HisKA"/>
    <property type="match status" value="1"/>
</dbReference>
<feature type="transmembrane region" description="Helical" evidence="14">
    <location>
        <begin position="14"/>
        <end position="38"/>
    </location>
</feature>
<sequence length="473" mass="52479">MPTKALRIRRPASLALRVTALVGIATTLVFLAFSWLIVRSLEHHFAEQDAGELRAVADAVVKPLRDPGTSTDDALLRRRLAGAVTGHHGVFYYVADAAGTTVYAGEGPALSSLVASKRPAEAINARELASWQEQGKSYRGAVLRVQGDPSRNIRPYTVAVAMDIDFHLAFLEDFKRMLWLATCVVLCIALLVAWLAVQWGHRPIRKVNARIRAIRSSQLNVRLNPREVPLELEELVASFNDMLARIEDGFVQLANFSADIAHELRTPVTNLTTQTEVALGQSRSAEEYREVLYSNLEEFGRMSRMIGDMLFLAQTENDPHNLHRVEMDLGDTIKGLFDYFEAFAEDCNVTLCLQGRIKPIRADREMLRRALSNLLSNAIRHTPRGAAVTVRLGQDQGRTTVSVENPGSKIADEDLPRLFDRFYRVDPSRQRKGEGAGLGLAIVKSIVEAHGGDVHVASDDTVTRFDILLPPND</sequence>
<dbReference type="PANTHER" id="PTHR45436:SF15">
    <property type="entry name" value="SENSOR HISTIDINE KINASE CUSS"/>
    <property type="match status" value="1"/>
</dbReference>
<evidence type="ECO:0000313" key="18">
    <source>
        <dbReference type="Proteomes" id="UP000008815"/>
    </source>
</evidence>
<keyword evidence="10 14" id="KW-0067">ATP-binding</keyword>
<dbReference type="NCBIfam" id="NF007345">
    <property type="entry name" value="PRK09835.1"/>
    <property type="match status" value="1"/>
</dbReference>
<keyword evidence="5" id="KW-0597">Phosphoprotein</keyword>
<dbReference type="FunFam" id="3.30.565.10:FF:000006">
    <property type="entry name" value="Sensor histidine kinase WalK"/>
    <property type="match status" value="1"/>
</dbReference>
<keyword evidence="4 14" id="KW-0997">Cell inner membrane</keyword>
<evidence type="ECO:0000256" key="14">
    <source>
        <dbReference type="RuleBase" id="RU364088"/>
    </source>
</evidence>
<comment type="catalytic activity">
    <reaction evidence="1 14">
        <text>ATP + protein L-histidine = ADP + protein N-phospho-L-histidine.</text>
        <dbReference type="EC" id="2.7.13.3"/>
    </reaction>
</comment>
<dbReference type="InterPro" id="IPR005467">
    <property type="entry name" value="His_kinase_dom"/>
</dbReference>
<keyword evidence="13 14" id="KW-0472">Membrane</keyword>
<dbReference type="RefSeq" id="WP_006414894.1">
    <property type="nucleotide sequence ID" value="NC_010084.1"/>
</dbReference>
<evidence type="ECO:0000256" key="1">
    <source>
        <dbReference type="ARBA" id="ARBA00000085"/>
    </source>
</evidence>
<dbReference type="Gene3D" id="1.10.287.130">
    <property type="match status" value="1"/>
</dbReference>
<dbReference type="GO" id="GO:0000155">
    <property type="term" value="F:phosphorelay sensor kinase activity"/>
    <property type="evidence" value="ECO:0007669"/>
    <property type="project" value="InterPro"/>
</dbReference>
<reference evidence="17 18" key="1">
    <citation type="submission" date="2007-04" db="EMBL/GenBank/DDBJ databases">
        <title>Complete genome sequence of Burkholderia multivorans ATCC 17616.</title>
        <authorList>
            <person name="Ohtsubo Y."/>
            <person name="Yamashita A."/>
            <person name="Kurokawa K."/>
            <person name="Takami H."/>
            <person name="Yuhara S."/>
            <person name="Nishiyama E."/>
            <person name="Endo R."/>
            <person name="Miyazaki R."/>
            <person name="Ono A."/>
            <person name="Yano K."/>
            <person name="Ito M."/>
            <person name="Sota M."/>
            <person name="Yuji N."/>
            <person name="Hattori M."/>
            <person name="Tsuda M."/>
        </authorList>
    </citation>
    <scope>NUCLEOTIDE SEQUENCE [LARGE SCALE GENOMIC DNA]</scope>
    <source>
        <strain evidence="18">ATCC 17616 / 249</strain>
    </source>
</reference>
<dbReference type="SMART" id="SM00304">
    <property type="entry name" value="HAMP"/>
    <property type="match status" value="1"/>
</dbReference>
<dbReference type="Gene3D" id="3.30.565.10">
    <property type="entry name" value="Histidine kinase-like ATPase, C-terminal domain"/>
    <property type="match status" value="1"/>
</dbReference>
<dbReference type="Proteomes" id="UP000008815">
    <property type="component" value="Chromosome 1"/>
</dbReference>
<dbReference type="CDD" id="cd00082">
    <property type="entry name" value="HisKA"/>
    <property type="match status" value="1"/>
</dbReference>
<dbReference type="PRINTS" id="PR00344">
    <property type="entry name" value="BCTRLSENSOR"/>
</dbReference>
<dbReference type="eggNOG" id="COG5002">
    <property type="taxonomic scope" value="Bacteria"/>
</dbReference>
<dbReference type="PROSITE" id="PS50109">
    <property type="entry name" value="HIS_KIN"/>
    <property type="match status" value="1"/>
</dbReference>
<name>A0A0H3KCX5_BURM1</name>
<proteinExistence type="predicted"/>
<dbReference type="PANTHER" id="PTHR45436">
    <property type="entry name" value="SENSOR HISTIDINE KINASE YKOH"/>
    <property type="match status" value="1"/>
</dbReference>
<keyword evidence="8 14" id="KW-0547">Nucleotide-binding</keyword>
<dbReference type="Pfam" id="PF21085">
    <property type="entry name" value="CusS"/>
    <property type="match status" value="1"/>
</dbReference>
<organism evidence="17 18">
    <name type="scientific">Burkholderia multivorans (strain ATCC 17616 / 249)</name>
    <dbReference type="NCBI Taxonomy" id="395019"/>
    <lineage>
        <taxon>Bacteria</taxon>
        <taxon>Pseudomonadati</taxon>
        <taxon>Pseudomonadota</taxon>
        <taxon>Betaproteobacteria</taxon>
        <taxon>Burkholderiales</taxon>
        <taxon>Burkholderiaceae</taxon>
        <taxon>Burkholderia</taxon>
        <taxon>Burkholderia cepacia complex</taxon>
    </lineage>
</organism>
<evidence type="ECO:0000256" key="13">
    <source>
        <dbReference type="ARBA" id="ARBA00023136"/>
    </source>
</evidence>
<dbReference type="InterPro" id="IPR003660">
    <property type="entry name" value="HAMP_dom"/>
</dbReference>
<dbReference type="SUPFAM" id="SSF55874">
    <property type="entry name" value="ATPase domain of HSP90 chaperone/DNA topoisomerase II/histidine kinase"/>
    <property type="match status" value="1"/>
</dbReference>
<evidence type="ECO:0000256" key="5">
    <source>
        <dbReference type="ARBA" id="ARBA00022553"/>
    </source>
</evidence>
<dbReference type="EC" id="2.7.13.3" evidence="14"/>
<feature type="transmembrane region" description="Helical" evidence="14">
    <location>
        <begin position="177"/>
        <end position="197"/>
    </location>
</feature>